<reference evidence="9" key="1">
    <citation type="submission" date="2022-06" db="EMBL/GenBank/DDBJ databases">
        <title>Sneathiella actinostolidae sp. nov., isolated from a sea anemonein the Western Pacific Ocean.</title>
        <authorList>
            <person name="Wei M.J."/>
        </authorList>
    </citation>
    <scope>NUCLEOTIDE SEQUENCE</scope>
    <source>
        <strain evidence="9">PHK-P5</strain>
    </source>
</reference>
<dbReference type="CDD" id="cd13530">
    <property type="entry name" value="PBP2_peptides_like"/>
    <property type="match status" value="1"/>
</dbReference>
<dbReference type="Gene3D" id="3.40.190.10">
    <property type="entry name" value="Periplasmic binding protein-like II"/>
    <property type="match status" value="2"/>
</dbReference>
<evidence type="ECO:0000259" key="8">
    <source>
        <dbReference type="SMART" id="SM00062"/>
    </source>
</evidence>
<evidence type="ECO:0000256" key="2">
    <source>
        <dbReference type="ARBA" id="ARBA00022448"/>
    </source>
</evidence>
<organism evidence="9 10">
    <name type="scientific">Sneathiella marina</name>
    <dbReference type="NCBI Taxonomy" id="2950108"/>
    <lineage>
        <taxon>Bacteria</taxon>
        <taxon>Pseudomonadati</taxon>
        <taxon>Pseudomonadota</taxon>
        <taxon>Alphaproteobacteria</taxon>
        <taxon>Sneathiellales</taxon>
        <taxon>Sneathiellaceae</taxon>
        <taxon>Sneathiella</taxon>
    </lineage>
</organism>
<keyword evidence="2" id="KW-0813">Transport</keyword>
<proteinExistence type="predicted"/>
<dbReference type="Pfam" id="PF00375">
    <property type="entry name" value="SDF"/>
    <property type="match status" value="1"/>
</dbReference>
<dbReference type="Proteomes" id="UP001056291">
    <property type="component" value="Chromosome"/>
</dbReference>
<evidence type="ECO:0000256" key="1">
    <source>
        <dbReference type="ARBA" id="ARBA00004141"/>
    </source>
</evidence>
<evidence type="ECO:0000256" key="7">
    <source>
        <dbReference type="SAM" id="Phobius"/>
    </source>
</evidence>
<dbReference type="SMART" id="SM00062">
    <property type="entry name" value="PBPb"/>
    <property type="match status" value="1"/>
</dbReference>
<keyword evidence="3 7" id="KW-0812">Transmembrane</keyword>
<feature type="transmembrane region" description="Helical" evidence="7">
    <location>
        <begin position="407"/>
        <end position="426"/>
    </location>
</feature>
<evidence type="ECO:0000313" key="9">
    <source>
        <dbReference type="EMBL" id="USG60170.1"/>
    </source>
</evidence>
<dbReference type="PANTHER" id="PTHR35936">
    <property type="entry name" value="MEMBRANE-BOUND LYTIC MUREIN TRANSGLYCOSYLASE F"/>
    <property type="match status" value="1"/>
</dbReference>
<feature type="transmembrane region" description="Helical" evidence="7">
    <location>
        <begin position="12"/>
        <end position="30"/>
    </location>
</feature>
<evidence type="ECO:0000313" key="10">
    <source>
        <dbReference type="Proteomes" id="UP001056291"/>
    </source>
</evidence>
<dbReference type="InterPro" id="IPR036458">
    <property type="entry name" value="Na:dicarbo_symporter_sf"/>
</dbReference>
<evidence type="ECO:0000256" key="5">
    <source>
        <dbReference type="ARBA" id="ARBA00022989"/>
    </source>
</evidence>
<keyword evidence="4" id="KW-0732">Signal</keyword>
<dbReference type="SUPFAM" id="SSF118215">
    <property type="entry name" value="Proton glutamate symport protein"/>
    <property type="match status" value="1"/>
</dbReference>
<feature type="transmembrane region" description="Helical" evidence="7">
    <location>
        <begin position="174"/>
        <end position="193"/>
    </location>
</feature>
<name>A0ABY4VZ12_9PROT</name>
<dbReference type="SUPFAM" id="SSF53850">
    <property type="entry name" value="Periplasmic binding protein-like II"/>
    <property type="match status" value="1"/>
</dbReference>
<feature type="transmembrane region" description="Helical" evidence="7">
    <location>
        <begin position="286"/>
        <end position="314"/>
    </location>
</feature>
<keyword evidence="5 7" id="KW-1133">Transmembrane helix</keyword>
<feature type="transmembrane region" description="Helical" evidence="7">
    <location>
        <begin position="326"/>
        <end position="353"/>
    </location>
</feature>
<feature type="transmembrane region" description="Helical" evidence="7">
    <location>
        <begin position="50"/>
        <end position="68"/>
    </location>
</feature>
<sequence length="723" mass="81150">MLAKKLTYSKHLPLWVLCGTLLGIITGILFGDQASVLKPIGSTYVKLMQIVVFPYIICSLLHALGSLAPKTALRLFRCSWFIYLFLWAVTLLTIFILSLAITQAPTPSYLNATIVQNKDALLDLLIPVNPFFDLVNNNIPAIVIFSIIYGIAIQKIDKKETFLDVLNLIKQASVTIWEWVVMLAPFAVFALFADSFGTLDLETLTSLSTYLLTMLAGTLILAFWILPAIISAMCPIKTQEILLDLRSAFVISVVTSLSVAALPFIQKAAERLANQVKIEDDNSSEIISTTLAVSYPLAQIGNFFIWLFVLFAAFYYRAPISLDDQLILPFVSLLSSFGSPSTSIDAVTFLAEWLTFPTEASALYVEMMTLTRYGQVLVSVMGFAFITFLVTLRYYGKLKFNIKRGALALLISVSVLSLVTIGIRAFENRYDSSKPPTYLTFELSKEATNGVKAIIESPTDAERRPDNPYAKTLSRIQKSGVIRVGFNSDIIPFSYRNDRNELVGFDIAYAYQLARDLGVKLTFVPFTWGNLEDDLKNHRFDIAASGIYVTNSRLRSLDFSQPYYQSAVALIVKAENAEEFFDRTEIEKRDRLTIGIFDDPVLKEMAARLFPEATIKVLPNYGDLPKHPEIDAAIWTLEQARAWAAQNEDYTAVLPRNLGGKIPIAYLLPPDSGDFRNYLDYWLRLQSLSDFGKRMHQKWINGKPAQEKSPRPGLIRKIFKADK</sequence>
<feature type="transmembrane region" description="Helical" evidence="7">
    <location>
        <begin position="80"/>
        <end position="101"/>
    </location>
</feature>
<dbReference type="InterPro" id="IPR001638">
    <property type="entry name" value="Solute-binding_3/MltF_N"/>
</dbReference>
<feature type="transmembrane region" description="Helical" evidence="7">
    <location>
        <begin position="373"/>
        <end position="395"/>
    </location>
</feature>
<keyword evidence="6 7" id="KW-0472">Membrane</keyword>
<evidence type="ECO:0000256" key="3">
    <source>
        <dbReference type="ARBA" id="ARBA00022692"/>
    </source>
</evidence>
<feature type="domain" description="Solute-binding protein family 3/N-terminal" evidence="8">
    <location>
        <begin position="481"/>
        <end position="703"/>
    </location>
</feature>
<accession>A0ABY4VZ12</accession>
<keyword evidence="10" id="KW-1185">Reference proteome</keyword>
<dbReference type="EMBL" id="CP098747">
    <property type="protein sequence ID" value="USG60170.1"/>
    <property type="molecule type" value="Genomic_DNA"/>
</dbReference>
<dbReference type="InterPro" id="IPR001991">
    <property type="entry name" value="Na-dicarboxylate_symporter"/>
</dbReference>
<protein>
    <submittedName>
        <fullName evidence="9">Cation:dicarboxylase symporter family transporter</fullName>
    </submittedName>
</protein>
<dbReference type="PANTHER" id="PTHR35936:SF19">
    <property type="entry name" value="AMINO-ACID-BINDING PROTEIN YXEM-RELATED"/>
    <property type="match status" value="1"/>
</dbReference>
<evidence type="ECO:0000256" key="4">
    <source>
        <dbReference type="ARBA" id="ARBA00022729"/>
    </source>
</evidence>
<dbReference type="Gene3D" id="1.10.3860.10">
    <property type="entry name" value="Sodium:dicarboxylate symporter"/>
    <property type="match status" value="1"/>
</dbReference>
<feature type="transmembrane region" description="Helical" evidence="7">
    <location>
        <begin position="134"/>
        <end position="153"/>
    </location>
</feature>
<feature type="transmembrane region" description="Helical" evidence="7">
    <location>
        <begin position="248"/>
        <end position="266"/>
    </location>
</feature>
<evidence type="ECO:0000256" key="6">
    <source>
        <dbReference type="ARBA" id="ARBA00023136"/>
    </source>
</evidence>
<dbReference type="Pfam" id="PF00497">
    <property type="entry name" value="SBP_bac_3"/>
    <property type="match status" value="1"/>
</dbReference>
<comment type="subcellular location">
    <subcellularLocation>
        <location evidence="1">Membrane</location>
        <topology evidence="1">Multi-pass membrane protein</topology>
    </subcellularLocation>
</comment>
<dbReference type="RefSeq" id="WP_251932977.1">
    <property type="nucleotide sequence ID" value="NZ_CP098747.1"/>
</dbReference>
<gene>
    <name evidence="9" type="ORF">NBZ79_13390</name>
</gene>
<feature type="transmembrane region" description="Helical" evidence="7">
    <location>
        <begin position="213"/>
        <end position="236"/>
    </location>
</feature>